<reference evidence="2" key="1">
    <citation type="submission" date="2014-11" db="EMBL/GenBank/DDBJ databases">
        <authorList>
            <person name="Amaro Gonzalez C."/>
        </authorList>
    </citation>
    <scope>NUCLEOTIDE SEQUENCE</scope>
</reference>
<feature type="compositionally biased region" description="Polar residues" evidence="1">
    <location>
        <begin position="1"/>
        <end position="12"/>
    </location>
</feature>
<reference evidence="2" key="2">
    <citation type="journal article" date="2015" name="Fish Shellfish Immunol.">
        <title>Early steps in the European eel (Anguilla anguilla)-Vibrio vulnificus interaction in the gills: Role of the RtxA13 toxin.</title>
        <authorList>
            <person name="Callol A."/>
            <person name="Pajuelo D."/>
            <person name="Ebbesson L."/>
            <person name="Teles M."/>
            <person name="MacKenzie S."/>
            <person name="Amaro C."/>
        </authorList>
    </citation>
    <scope>NUCLEOTIDE SEQUENCE</scope>
</reference>
<name>A0A0E9R1C1_ANGAN</name>
<accession>A0A0E9R1C1</accession>
<proteinExistence type="predicted"/>
<protein>
    <submittedName>
        <fullName evidence="2">Uncharacterized protein</fullName>
    </submittedName>
</protein>
<dbReference type="EMBL" id="GBXM01085673">
    <property type="protein sequence ID" value="JAH22904.1"/>
    <property type="molecule type" value="Transcribed_RNA"/>
</dbReference>
<feature type="region of interest" description="Disordered" evidence="1">
    <location>
        <begin position="1"/>
        <end position="23"/>
    </location>
</feature>
<organism evidence="2">
    <name type="scientific">Anguilla anguilla</name>
    <name type="common">European freshwater eel</name>
    <name type="synonym">Muraena anguilla</name>
    <dbReference type="NCBI Taxonomy" id="7936"/>
    <lineage>
        <taxon>Eukaryota</taxon>
        <taxon>Metazoa</taxon>
        <taxon>Chordata</taxon>
        <taxon>Craniata</taxon>
        <taxon>Vertebrata</taxon>
        <taxon>Euteleostomi</taxon>
        <taxon>Actinopterygii</taxon>
        <taxon>Neopterygii</taxon>
        <taxon>Teleostei</taxon>
        <taxon>Anguilliformes</taxon>
        <taxon>Anguillidae</taxon>
        <taxon>Anguilla</taxon>
    </lineage>
</organism>
<evidence type="ECO:0000313" key="2">
    <source>
        <dbReference type="EMBL" id="JAH22904.1"/>
    </source>
</evidence>
<dbReference type="AlphaFoldDB" id="A0A0E9R1C1"/>
<sequence length="23" mass="2642">MYANIKITQTLHDSGRRHNNSQG</sequence>
<evidence type="ECO:0000256" key="1">
    <source>
        <dbReference type="SAM" id="MobiDB-lite"/>
    </source>
</evidence>